<protein>
    <recommendedName>
        <fullName evidence="5">Replication termination factor 2</fullName>
    </recommendedName>
</protein>
<gene>
    <name evidence="3" type="ORF">FFLO_06682</name>
</gene>
<reference evidence="3" key="1">
    <citation type="submission" date="2020-04" db="EMBL/GenBank/DDBJ databases">
        <title>Analysis of mating type loci in Filobasidium floriforme.</title>
        <authorList>
            <person name="Nowrousian M."/>
        </authorList>
    </citation>
    <scope>NUCLEOTIDE SEQUENCE</scope>
    <source>
        <strain evidence="3">CBS 6242</strain>
    </source>
</reference>
<dbReference type="CDD" id="cd16653">
    <property type="entry name" value="RING-like_Rtf2"/>
    <property type="match status" value="1"/>
</dbReference>
<proteinExistence type="inferred from homology"/>
<comment type="caution">
    <text evidence="3">The sequence shown here is derived from an EMBL/GenBank/DDBJ whole genome shotgun (WGS) entry which is preliminary data.</text>
</comment>
<feature type="compositionally biased region" description="Basic and acidic residues" evidence="2">
    <location>
        <begin position="167"/>
        <end position="177"/>
    </location>
</feature>
<dbReference type="InterPro" id="IPR006735">
    <property type="entry name" value="Rtf2"/>
</dbReference>
<accession>A0A8K0NMS8</accession>
<evidence type="ECO:0000313" key="4">
    <source>
        <dbReference type="Proteomes" id="UP000812966"/>
    </source>
</evidence>
<dbReference type="AlphaFoldDB" id="A0A8K0NMS8"/>
<feature type="region of interest" description="Disordered" evidence="2">
    <location>
        <begin position="234"/>
        <end position="281"/>
    </location>
</feature>
<dbReference type="GO" id="GO:0005634">
    <property type="term" value="C:nucleus"/>
    <property type="evidence" value="ECO:0007669"/>
    <property type="project" value="TreeGrafter"/>
</dbReference>
<organism evidence="3 4">
    <name type="scientific">Filobasidium floriforme</name>
    <dbReference type="NCBI Taxonomy" id="5210"/>
    <lineage>
        <taxon>Eukaryota</taxon>
        <taxon>Fungi</taxon>
        <taxon>Dikarya</taxon>
        <taxon>Basidiomycota</taxon>
        <taxon>Agaricomycotina</taxon>
        <taxon>Tremellomycetes</taxon>
        <taxon>Filobasidiales</taxon>
        <taxon>Filobasidiaceae</taxon>
        <taxon>Filobasidium</taxon>
    </lineage>
</organism>
<evidence type="ECO:0000256" key="2">
    <source>
        <dbReference type="SAM" id="MobiDB-lite"/>
    </source>
</evidence>
<dbReference type="Proteomes" id="UP000812966">
    <property type="component" value="Unassembled WGS sequence"/>
</dbReference>
<dbReference type="EMBL" id="JABELV010000243">
    <property type="protein sequence ID" value="KAG7527695.1"/>
    <property type="molecule type" value="Genomic_DNA"/>
</dbReference>
<dbReference type="PANTHER" id="PTHR12775:SF0">
    <property type="entry name" value="REPLICATION TERMINATION FACTOR 2"/>
    <property type="match status" value="1"/>
</dbReference>
<comment type="similarity">
    <text evidence="1">Belongs to the rtf2 family.</text>
</comment>
<evidence type="ECO:0008006" key="5">
    <source>
        <dbReference type="Google" id="ProtNLM"/>
    </source>
</evidence>
<evidence type="ECO:0000313" key="3">
    <source>
        <dbReference type="EMBL" id="KAG7527695.1"/>
    </source>
</evidence>
<feature type="region of interest" description="Disordered" evidence="2">
    <location>
        <begin position="160"/>
        <end position="179"/>
    </location>
</feature>
<keyword evidence="4" id="KW-1185">Reference proteome</keyword>
<evidence type="ECO:0000256" key="1">
    <source>
        <dbReference type="ARBA" id="ARBA00009885"/>
    </source>
</evidence>
<sequence length="343" mass="36200">MGNDGGSIPYRIDLVKTKAKEEKTDEKGLARALWLLCALSKRPLSQPVVADPLGKLYNKDAIIEYLLDRTSFGDGDQICGYVKGVKDLLNLNVTPNPTYSISSPPGNSGPSTNRDLDATARSPFICPLTMKEMTGALPFGVVRHCGCVFSEAGIKAVIASTSGSSSPKEKQDKEISKKVLPCPNCSEPFDPSDGFGSGTGSVWWLPLNPKPEYQTQMLHDLSAARAAAKAAKKAASSAVSGKKRKSEAIPTDSTPNDAHAVSSKRTKPSTDGPGGPARLSSKVQAELAELEAKRKAAGMSDAVKSIYAGKNGNGGKAGLGGNGNDFFTRTFNRVSDEAHWKAA</sequence>
<name>A0A8K0NMS8_9TREE</name>
<dbReference type="InterPro" id="IPR027799">
    <property type="entry name" value="Rtf2_RING-finger"/>
</dbReference>
<dbReference type="PANTHER" id="PTHR12775">
    <property type="entry name" value="PROTEIN C20ORF43 HOMOLOG"/>
    <property type="match status" value="1"/>
</dbReference>
<dbReference type="GO" id="GO:0006274">
    <property type="term" value="P:DNA replication termination"/>
    <property type="evidence" value="ECO:0007669"/>
    <property type="project" value="TreeGrafter"/>
</dbReference>
<dbReference type="Pfam" id="PF04641">
    <property type="entry name" value="Rtf2"/>
    <property type="match status" value="1"/>
</dbReference>